<feature type="transmembrane region" description="Helical" evidence="5">
    <location>
        <begin position="592"/>
        <end position="614"/>
    </location>
</feature>
<evidence type="ECO:0000259" key="6">
    <source>
        <dbReference type="Pfam" id="PF12698"/>
    </source>
</evidence>
<dbReference type="Proteomes" id="UP000070355">
    <property type="component" value="Unassembled WGS sequence"/>
</dbReference>
<evidence type="ECO:0000256" key="4">
    <source>
        <dbReference type="ARBA" id="ARBA00023136"/>
    </source>
</evidence>
<evidence type="ECO:0000313" key="8">
    <source>
        <dbReference type="Proteomes" id="UP000070355"/>
    </source>
</evidence>
<reference evidence="8" key="1">
    <citation type="submission" date="2016-01" db="EMBL/GenBank/DDBJ databases">
        <authorList>
            <person name="Mitreva M."/>
            <person name="Pepin K.H."/>
            <person name="Mihindukulasuriya K.A."/>
            <person name="Fulton R."/>
            <person name="Fronick C."/>
            <person name="O'Laughlin M."/>
            <person name="Miner T."/>
            <person name="Herter B."/>
            <person name="Rosa B.A."/>
            <person name="Cordes M."/>
            <person name="Tomlinson C."/>
            <person name="Wollam A."/>
            <person name="Palsikar V.B."/>
            <person name="Mardis E.R."/>
            <person name="Wilson R.K."/>
        </authorList>
    </citation>
    <scope>NUCLEOTIDE SEQUENCE [LARGE SCALE GENOMIC DNA]</scope>
    <source>
        <strain evidence="8">DNF01167</strain>
    </source>
</reference>
<name>A0A134A4R1_9BACL</name>
<dbReference type="InterPro" id="IPR017500">
    <property type="entry name" value="Phage_infect_YhgE_N"/>
</dbReference>
<comment type="caution">
    <text evidence="7">The sequence shown here is derived from an EMBL/GenBank/DDBJ whole genome shotgun (WGS) entry which is preliminary data.</text>
</comment>
<dbReference type="Pfam" id="PF12698">
    <property type="entry name" value="ABC2_membrane_3"/>
    <property type="match status" value="2"/>
</dbReference>
<protein>
    <submittedName>
        <fullName evidence="7">YhgE/Pip domain protein</fullName>
    </submittedName>
</protein>
<dbReference type="Gene3D" id="3.40.1710.10">
    <property type="entry name" value="abc type-2 transporter like domain"/>
    <property type="match status" value="1"/>
</dbReference>
<dbReference type="GO" id="GO:0016020">
    <property type="term" value="C:membrane"/>
    <property type="evidence" value="ECO:0007669"/>
    <property type="project" value="UniProtKB-SubCell"/>
</dbReference>
<dbReference type="InterPro" id="IPR017501">
    <property type="entry name" value="Phage_infect_YhgE_C"/>
</dbReference>
<keyword evidence="4 5" id="KW-0472">Membrane</keyword>
<feature type="transmembrane region" description="Helical" evidence="5">
    <location>
        <begin position="680"/>
        <end position="698"/>
    </location>
</feature>
<dbReference type="OrthoDB" id="9811483at2"/>
<proteinExistence type="predicted"/>
<dbReference type="EMBL" id="LSDC01000021">
    <property type="protein sequence ID" value="KXB62691.1"/>
    <property type="molecule type" value="Genomic_DNA"/>
</dbReference>
<dbReference type="NCBIfam" id="TIGR03061">
    <property type="entry name" value="pip_yhgE_Nterm"/>
    <property type="match status" value="1"/>
</dbReference>
<dbReference type="PATRIC" id="fig|1379.3.peg.354"/>
<feature type="transmembrane region" description="Helical" evidence="5">
    <location>
        <begin position="522"/>
        <end position="540"/>
    </location>
</feature>
<feature type="domain" description="ABC-2 type transporter transmembrane" evidence="6">
    <location>
        <begin position="451"/>
        <end position="692"/>
    </location>
</feature>
<organism evidence="7 8">
    <name type="scientific">Gemella haemolysans</name>
    <dbReference type="NCBI Taxonomy" id="1379"/>
    <lineage>
        <taxon>Bacteria</taxon>
        <taxon>Bacillati</taxon>
        <taxon>Bacillota</taxon>
        <taxon>Bacilli</taxon>
        <taxon>Bacillales</taxon>
        <taxon>Gemellaceae</taxon>
        <taxon>Gemella</taxon>
    </lineage>
</organism>
<evidence type="ECO:0000313" key="7">
    <source>
        <dbReference type="EMBL" id="KXB62691.1"/>
    </source>
</evidence>
<dbReference type="STRING" id="1379.HMPREF3186_00359"/>
<dbReference type="PANTHER" id="PTHR43077">
    <property type="entry name" value="TRANSPORT PERMEASE YVFS-RELATED"/>
    <property type="match status" value="1"/>
</dbReference>
<gene>
    <name evidence="7" type="ORF">HMPREF3186_00359</name>
</gene>
<dbReference type="InterPro" id="IPR051328">
    <property type="entry name" value="T7SS_ABC-Transporter"/>
</dbReference>
<dbReference type="GO" id="GO:0140359">
    <property type="term" value="F:ABC-type transporter activity"/>
    <property type="evidence" value="ECO:0007669"/>
    <property type="project" value="InterPro"/>
</dbReference>
<sequence>MKNIIEIFRNDIKEVFRKTNTWIIIIGLIFLPSMYAWPNILSSWDPYGHTNNIKVAVTSEDDGATVDGKELNLGKSLVEGLKNNKNLDWQFVSNKQQAEDGVRIGDYYASIVVPKNFSQDMTSVSRTEPKRATIEYTVNEKINAISPKITNSGASAIANNISKNFVETANGIIFERLHEVGIKFEENLPSIEKAKEEIFKLNDNFSTYESTLSELIGKVEYGYNILNNVQNTLPEIDRVATNSIMIADKAGITINNIQGFNERLLPIINNHLNVVEEVSKEANVIAKELQQKPDKTEEIKARQKALDNRLQASTERLQLVKNIFEYFNKLSSERLFNNQLERVTTLLNDITTIKEVNNNIYNKMDHYDEIANTVKEEFVNKSARVNEVSSNMNSKLNVEVAPLISQVLSKAEVNIDKVSGIIAGAQGELPAVERKLSETEVKISNAYGKLLSLQAQMPSAKSKIQKLTDEIKKADSGIDKNQLFNLLKVDYKQQAEFFANPVKLQENKLYHIENYGSAMTPFYTVLSIWVGSLLMSSLLTTKVEDEEKKYKPYQKYFGRGLLFVIISLFQTLIITLGDMYVLGTQATSPYRFVLYALLISLLFSSIIYTIVCILGNVGKAVCIVLLVLQLGSSGGTFPIQMTSEFFQALYPKVPFTYSIGLLREAVGGVYIPAVERDIKILFIYLIIVLVGGAILVSLKARSAKLSRERERSKLFL</sequence>
<dbReference type="AlphaFoldDB" id="A0A134A4R1"/>
<dbReference type="NCBIfam" id="TIGR03062">
    <property type="entry name" value="pip_yhgE_Cterm"/>
    <property type="match status" value="1"/>
</dbReference>
<evidence type="ECO:0000256" key="1">
    <source>
        <dbReference type="ARBA" id="ARBA00004141"/>
    </source>
</evidence>
<dbReference type="PANTHER" id="PTHR43077:SF10">
    <property type="entry name" value="TRANSPORT PERMEASE PROTEIN"/>
    <property type="match status" value="1"/>
</dbReference>
<feature type="transmembrane region" description="Helical" evidence="5">
    <location>
        <begin position="621"/>
        <end position="641"/>
    </location>
</feature>
<comment type="subcellular location">
    <subcellularLocation>
        <location evidence="1">Membrane</location>
        <topology evidence="1">Multi-pass membrane protein</topology>
    </subcellularLocation>
</comment>
<evidence type="ECO:0000256" key="3">
    <source>
        <dbReference type="ARBA" id="ARBA00022989"/>
    </source>
</evidence>
<dbReference type="RefSeq" id="WP_060913648.1">
    <property type="nucleotide sequence ID" value="NZ_KQ959928.1"/>
</dbReference>
<feature type="transmembrane region" description="Helical" evidence="5">
    <location>
        <begin position="561"/>
        <end position="580"/>
    </location>
</feature>
<feature type="domain" description="ABC-2 type transporter transmembrane" evidence="6">
    <location>
        <begin position="22"/>
        <end position="170"/>
    </location>
</feature>
<evidence type="ECO:0000256" key="5">
    <source>
        <dbReference type="SAM" id="Phobius"/>
    </source>
</evidence>
<accession>A0A134A4R1</accession>
<dbReference type="InterPro" id="IPR013525">
    <property type="entry name" value="ABC2_TM"/>
</dbReference>
<keyword evidence="2 5" id="KW-0812">Transmembrane</keyword>
<evidence type="ECO:0000256" key="2">
    <source>
        <dbReference type="ARBA" id="ARBA00022692"/>
    </source>
</evidence>
<feature type="transmembrane region" description="Helical" evidence="5">
    <location>
        <begin position="21"/>
        <end position="37"/>
    </location>
</feature>
<keyword evidence="3 5" id="KW-1133">Transmembrane helix</keyword>